<evidence type="ECO:0000313" key="1">
    <source>
        <dbReference type="EMBL" id="KAF9739414.1"/>
    </source>
</evidence>
<dbReference type="Proteomes" id="UP000756921">
    <property type="component" value="Unassembled WGS sequence"/>
</dbReference>
<protein>
    <submittedName>
        <fullName evidence="1">Uncharacterized protein</fullName>
    </submittedName>
</protein>
<dbReference type="EMBL" id="WJXW01000002">
    <property type="protein sequence ID" value="KAF9739414.1"/>
    <property type="molecule type" value="Genomic_DNA"/>
</dbReference>
<gene>
    <name evidence="1" type="ORF">PMIN01_02048</name>
</gene>
<dbReference type="AlphaFoldDB" id="A0A9P6GSG0"/>
<keyword evidence="2" id="KW-1185">Reference proteome</keyword>
<comment type="caution">
    <text evidence="1">The sequence shown here is derived from an EMBL/GenBank/DDBJ whole genome shotgun (WGS) entry which is preliminary data.</text>
</comment>
<organism evidence="1 2">
    <name type="scientific">Paraphaeosphaeria minitans</name>
    <dbReference type="NCBI Taxonomy" id="565426"/>
    <lineage>
        <taxon>Eukaryota</taxon>
        <taxon>Fungi</taxon>
        <taxon>Dikarya</taxon>
        <taxon>Ascomycota</taxon>
        <taxon>Pezizomycotina</taxon>
        <taxon>Dothideomycetes</taxon>
        <taxon>Pleosporomycetidae</taxon>
        <taxon>Pleosporales</taxon>
        <taxon>Massarineae</taxon>
        <taxon>Didymosphaeriaceae</taxon>
        <taxon>Paraphaeosphaeria</taxon>
    </lineage>
</organism>
<proteinExistence type="predicted"/>
<dbReference type="OrthoDB" id="10469152at2759"/>
<reference evidence="1" key="1">
    <citation type="journal article" date="2020" name="Mol. Plant Microbe Interact.">
        <title>Genome Sequence of the Biocontrol Agent Coniothyrium minitans strain Conio (IMI 134523).</title>
        <authorList>
            <person name="Patel D."/>
            <person name="Shittu T.A."/>
            <person name="Baroncelli R."/>
            <person name="Muthumeenakshi S."/>
            <person name="Osborne T.H."/>
            <person name="Janganan T.K."/>
            <person name="Sreenivasaprasad S."/>
        </authorList>
    </citation>
    <scope>NUCLEOTIDE SEQUENCE</scope>
    <source>
        <strain evidence="1">Conio</strain>
    </source>
</reference>
<sequence>MAKSPSAISFTMNKNKLPPCYCCANAFCNADEEFRKRAKSHRTHRCAYKHAHEIAEVSDELKERLNLPELRASSRAAFAWDWAPYRYLTWKGTGASRVRNKEVAQYENNSLQPIESTNNMITVYEAVTEWMNELDDKVKKNALKKFKKPSLL</sequence>
<name>A0A9P6GSG0_9PLEO</name>
<accession>A0A9P6GSG0</accession>
<evidence type="ECO:0000313" key="2">
    <source>
        <dbReference type="Proteomes" id="UP000756921"/>
    </source>
</evidence>